<dbReference type="Gene3D" id="2.40.160.20">
    <property type="match status" value="1"/>
</dbReference>
<dbReference type="STRING" id="311403.Arad_2583"/>
<accession>B9JFQ2</accession>
<sequence length="215" mass="23357">MLRSPDTTRFARHIWGECMVTASISGRFFTKSGLAAFFIMNASIFAATEIAAAADNKIFDELRFGASGSIQSGYDHEKGVFPDVQVLFNPFGYNPTADWKDQLTHPRIHLGTSVGTAGSATQVYGGLSWTLTHSNGIFTEVGLGGTIHTGNLDDWTEHGPMLGCRLLFHEYAGLGYNFDSHWNMMAQIAHSSHADLCDGPNGGMTRVGVLVGYKF</sequence>
<dbReference type="KEGG" id="ara:Arad_2583"/>
<dbReference type="Pfam" id="PF09411">
    <property type="entry name" value="PagL"/>
    <property type="match status" value="1"/>
</dbReference>
<gene>
    <name evidence="1" type="ordered locus">Arad_2583</name>
</gene>
<dbReference type="Proteomes" id="UP000001600">
    <property type="component" value="Chromosome 1"/>
</dbReference>
<proteinExistence type="predicted"/>
<protein>
    <recommendedName>
        <fullName evidence="3">Acyloxyacyl hydrolase</fullName>
    </recommendedName>
</protein>
<evidence type="ECO:0000313" key="2">
    <source>
        <dbReference type="Proteomes" id="UP000001600"/>
    </source>
</evidence>
<dbReference type="InterPro" id="IPR018550">
    <property type="entry name" value="Lipid-A_deacylase-rel"/>
</dbReference>
<name>B9JFQ2_RHIR8</name>
<reference evidence="1 2" key="1">
    <citation type="journal article" date="2009" name="J. Bacteriol.">
        <title>Genome sequences of three Agrobacterium biovars help elucidate the evolution of multichromosome genomes in bacteria.</title>
        <authorList>
            <person name="Slater S.C."/>
            <person name="Goldman B.S."/>
            <person name="Goodner B."/>
            <person name="Setubal J.C."/>
            <person name="Farrand S.K."/>
            <person name="Nester E.W."/>
            <person name="Burr T.J."/>
            <person name="Banta L."/>
            <person name="Dickerman A.W."/>
            <person name="Paulsen I."/>
            <person name="Otten L."/>
            <person name="Suen G."/>
            <person name="Welch R."/>
            <person name="Almeida N.F."/>
            <person name="Arnold F."/>
            <person name="Burton O.T."/>
            <person name="Du Z."/>
            <person name="Ewing A."/>
            <person name="Godsy E."/>
            <person name="Heisel S."/>
            <person name="Houmiel K.L."/>
            <person name="Jhaveri J."/>
            <person name="Lu J."/>
            <person name="Miller N.M."/>
            <person name="Norton S."/>
            <person name="Chen Q."/>
            <person name="Phoolcharoen W."/>
            <person name="Ohlin V."/>
            <person name="Ondrusek D."/>
            <person name="Pride N."/>
            <person name="Stricklin S.L."/>
            <person name="Sun J."/>
            <person name="Wheeler C."/>
            <person name="Wilson L."/>
            <person name="Zhu H."/>
            <person name="Wood D.W."/>
        </authorList>
    </citation>
    <scope>NUCLEOTIDE SEQUENCE [LARGE SCALE GENOMIC DNA]</scope>
    <source>
        <strain evidence="2">K84 / ATCC BAA-868</strain>
    </source>
</reference>
<dbReference type="AlphaFoldDB" id="B9JFQ2"/>
<dbReference type="EMBL" id="CP000628">
    <property type="protein sequence ID" value="ACM26742.1"/>
    <property type="molecule type" value="Genomic_DNA"/>
</dbReference>
<dbReference type="eggNOG" id="ENOG5032V47">
    <property type="taxonomic scope" value="Bacteria"/>
</dbReference>
<dbReference type="HOGENOM" id="CLU_1458390_0_0_5"/>
<evidence type="ECO:0000313" key="1">
    <source>
        <dbReference type="EMBL" id="ACM26742.1"/>
    </source>
</evidence>
<evidence type="ECO:0008006" key="3">
    <source>
        <dbReference type="Google" id="ProtNLM"/>
    </source>
</evidence>
<organism evidence="1 2">
    <name type="scientific">Rhizobium rhizogenes (strain K84 / ATCC BAA-868)</name>
    <name type="common">Agrobacterium radiobacter</name>
    <dbReference type="NCBI Taxonomy" id="311403"/>
    <lineage>
        <taxon>Bacteria</taxon>
        <taxon>Pseudomonadati</taxon>
        <taxon>Pseudomonadota</taxon>
        <taxon>Alphaproteobacteria</taxon>
        <taxon>Hyphomicrobiales</taxon>
        <taxon>Rhizobiaceae</taxon>
        <taxon>Rhizobium/Agrobacterium group</taxon>
        <taxon>Rhizobium</taxon>
    </lineage>
</organism>